<name>A0ABY8U7J9_TETOB</name>
<accession>A0ABY8U7J9</accession>
<dbReference type="Proteomes" id="UP001244341">
    <property type="component" value="Chromosome 6b"/>
</dbReference>
<sequence length="176" mass="18286">MLTDPGFASASFDDVCEVLGDVAKLDSVSAALNPSALGAGQAALKTLTFSLFGSNAAVSWGLEKVTQNLHNLLGFSLLEGLIDKSLIDLFQQMYGVLDLSGDIGSIPALRLGVAAAVALVFKRANKLKRKFRSSANEALQGRLSPALLLALIEAGVLVHNYSELSNGVSALLGLAS</sequence>
<gene>
    <name evidence="1" type="ORF">OEZ85_002274</name>
</gene>
<protein>
    <submittedName>
        <fullName evidence="1">Uncharacterized protein</fullName>
    </submittedName>
</protein>
<reference evidence="1 2" key="1">
    <citation type="submission" date="2023-05" db="EMBL/GenBank/DDBJ databases">
        <title>A 100% complete, gapless, phased diploid assembly of the Scenedesmus obliquus UTEX 3031 genome.</title>
        <authorList>
            <person name="Biondi T.C."/>
            <person name="Hanschen E.R."/>
            <person name="Kwon T."/>
            <person name="Eng W."/>
            <person name="Kruse C.P.S."/>
            <person name="Koehler S.I."/>
            <person name="Kunde Y."/>
            <person name="Gleasner C.D."/>
            <person name="You Mak K.T."/>
            <person name="Polle J."/>
            <person name="Hovde B.T."/>
            <person name="Starkenburg S.R."/>
        </authorList>
    </citation>
    <scope>NUCLEOTIDE SEQUENCE [LARGE SCALE GENOMIC DNA]</scope>
    <source>
        <strain evidence="1 2">DOE0152z</strain>
    </source>
</reference>
<dbReference type="EMBL" id="CP126213">
    <property type="protein sequence ID" value="WIA15648.1"/>
    <property type="molecule type" value="Genomic_DNA"/>
</dbReference>
<proteinExistence type="predicted"/>
<evidence type="ECO:0000313" key="2">
    <source>
        <dbReference type="Proteomes" id="UP001244341"/>
    </source>
</evidence>
<keyword evidence="2" id="KW-1185">Reference proteome</keyword>
<organism evidence="1 2">
    <name type="scientific">Tetradesmus obliquus</name>
    <name type="common">Green alga</name>
    <name type="synonym">Acutodesmus obliquus</name>
    <dbReference type="NCBI Taxonomy" id="3088"/>
    <lineage>
        <taxon>Eukaryota</taxon>
        <taxon>Viridiplantae</taxon>
        <taxon>Chlorophyta</taxon>
        <taxon>core chlorophytes</taxon>
        <taxon>Chlorophyceae</taxon>
        <taxon>CS clade</taxon>
        <taxon>Sphaeropleales</taxon>
        <taxon>Scenedesmaceae</taxon>
        <taxon>Tetradesmus</taxon>
    </lineage>
</organism>
<evidence type="ECO:0000313" key="1">
    <source>
        <dbReference type="EMBL" id="WIA15648.1"/>
    </source>
</evidence>